<dbReference type="OrthoDB" id="9941237at2"/>
<comment type="caution">
    <text evidence="3">The sequence shown here is derived from an EMBL/GenBank/DDBJ whole genome shotgun (WGS) entry which is preliminary data.</text>
</comment>
<feature type="chain" id="PRO_5012400428" evidence="2">
    <location>
        <begin position="30"/>
        <end position="183"/>
    </location>
</feature>
<keyword evidence="2" id="KW-0732">Signal</keyword>
<dbReference type="Proteomes" id="UP000216300">
    <property type="component" value="Unassembled WGS sequence"/>
</dbReference>
<name>A0A255EDY8_9ACTN</name>
<organism evidence="3 4">
    <name type="scientific">Parenemella sanctibonifatiensis</name>
    <dbReference type="NCBI Taxonomy" id="2016505"/>
    <lineage>
        <taxon>Bacteria</taxon>
        <taxon>Bacillati</taxon>
        <taxon>Actinomycetota</taxon>
        <taxon>Actinomycetes</taxon>
        <taxon>Propionibacteriales</taxon>
        <taxon>Propionibacteriaceae</taxon>
        <taxon>Parenemella</taxon>
    </lineage>
</organism>
<proteinExistence type="predicted"/>
<keyword evidence="4" id="KW-1185">Reference proteome</keyword>
<dbReference type="EMBL" id="NMVJ01000008">
    <property type="protein sequence ID" value="OYN89756.1"/>
    <property type="molecule type" value="Genomic_DNA"/>
</dbReference>
<dbReference type="AlphaFoldDB" id="A0A255EDY8"/>
<evidence type="ECO:0000313" key="3">
    <source>
        <dbReference type="EMBL" id="OYN89756.1"/>
    </source>
</evidence>
<evidence type="ECO:0000256" key="1">
    <source>
        <dbReference type="SAM" id="MobiDB-lite"/>
    </source>
</evidence>
<sequence length="183" mass="19219">MSTIRRLAAIAAAAVLSMAMLLQIPAASAAERHPYENTQTPAESVQESKEQDPKGFAERVELIQQSQALMALLQGLDSDARLQYVEFFASTVTTAQAKSFVESTEGKHFVVTGSAENPVVELVDGPAAGPQAMPTCAAGWAAAAAWFAGQMLLCSPLPVVGGFICNGVFFAIGLLPDFNAVCN</sequence>
<protein>
    <submittedName>
        <fullName evidence="3">Uncharacterized protein</fullName>
    </submittedName>
</protein>
<feature type="region of interest" description="Disordered" evidence="1">
    <location>
        <begin position="32"/>
        <end position="54"/>
    </location>
</feature>
<gene>
    <name evidence="3" type="ORF">CGZ91_09555</name>
</gene>
<accession>A0A255EDY8</accession>
<evidence type="ECO:0000256" key="2">
    <source>
        <dbReference type="SAM" id="SignalP"/>
    </source>
</evidence>
<evidence type="ECO:0000313" key="4">
    <source>
        <dbReference type="Proteomes" id="UP000216300"/>
    </source>
</evidence>
<feature type="signal peptide" evidence="2">
    <location>
        <begin position="1"/>
        <end position="29"/>
    </location>
</feature>
<feature type="compositionally biased region" description="Polar residues" evidence="1">
    <location>
        <begin position="36"/>
        <end position="45"/>
    </location>
</feature>
<reference evidence="3 4" key="1">
    <citation type="submission" date="2017-07" db="EMBL/GenBank/DDBJ databases">
        <title>Draft whole genome sequences of clinical Proprionibacteriaceae strains.</title>
        <authorList>
            <person name="Bernier A.-M."/>
            <person name="Bernard K."/>
            <person name="Domingo M.-C."/>
        </authorList>
    </citation>
    <scope>NUCLEOTIDE SEQUENCE [LARGE SCALE GENOMIC DNA]</scope>
    <source>
        <strain evidence="3 4">NML 150081</strain>
    </source>
</reference>